<organism evidence="1">
    <name type="scientific">marine metagenome</name>
    <dbReference type="NCBI Taxonomy" id="408172"/>
    <lineage>
        <taxon>unclassified sequences</taxon>
        <taxon>metagenomes</taxon>
        <taxon>ecological metagenomes</taxon>
    </lineage>
</organism>
<protein>
    <submittedName>
        <fullName evidence="1">Uncharacterized protein</fullName>
    </submittedName>
</protein>
<evidence type="ECO:0000313" key="1">
    <source>
        <dbReference type="EMBL" id="SVD89349.1"/>
    </source>
</evidence>
<name>A0A382Z2E3_9ZZZZ</name>
<reference evidence="1" key="1">
    <citation type="submission" date="2018-05" db="EMBL/GenBank/DDBJ databases">
        <authorList>
            <person name="Lanie J.A."/>
            <person name="Ng W.-L."/>
            <person name="Kazmierczak K.M."/>
            <person name="Andrzejewski T.M."/>
            <person name="Davidsen T.M."/>
            <person name="Wayne K.J."/>
            <person name="Tettelin H."/>
            <person name="Glass J.I."/>
            <person name="Rusch D."/>
            <person name="Podicherti R."/>
            <person name="Tsui H.-C.T."/>
            <person name="Winkler M.E."/>
        </authorList>
    </citation>
    <scope>NUCLEOTIDE SEQUENCE</scope>
</reference>
<proteinExistence type="predicted"/>
<dbReference type="EMBL" id="UINC01180252">
    <property type="protein sequence ID" value="SVD89349.1"/>
    <property type="molecule type" value="Genomic_DNA"/>
</dbReference>
<accession>A0A382Z2E3</accession>
<sequence length="222" mass="24260">AGGIAFSRISQKALTRAFYEQTTDKIYLKGSGTSGTYLDGAEQSVTFESGDYNGADTEAFKAFFGFKITYSTIEAGSQIEFFVDGAGSPFHTKSISHSGSITTLYNEFTSYAVGISIRYKLTGKITVYGMEINYEPIHTFPSQKRFEYADIQYQGSALRLNMTIDNSATVMNPNYSATDLPSTGDTKNIRVYYPGDTVGTIPHYFSTGTGSIIGVNYNTSDL</sequence>
<gene>
    <name evidence="1" type="ORF">METZ01_LOCUS442203</name>
</gene>
<dbReference type="AlphaFoldDB" id="A0A382Z2E3"/>
<feature type="non-terminal residue" evidence="1">
    <location>
        <position position="1"/>
    </location>
</feature>